<gene>
    <name evidence="1" type="ORF">GCM10022278_26470</name>
</gene>
<protein>
    <submittedName>
        <fullName evidence="1">Uncharacterized protein</fullName>
    </submittedName>
</protein>
<dbReference type="Proteomes" id="UP001501337">
    <property type="component" value="Unassembled WGS sequence"/>
</dbReference>
<comment type="caution">
    <text evidence="1">The sequence shown here is derived from an EMBL/GenBank/DDBJ whole genome shotgun (WGS) entry which is preliminary data.</text>
</comment>
<evidence type="ECO:0000313" key="2">
    <source>
        <dbReference type="Proteomes" id="UP001501337"/>
    </source>
</evidence>
<keyword evidence="2" id="KW-1185">Reference proteome</keyword>
<evidence type="ECO:0000313" key="1">
    <source>
        <dbReference type="EMBL" id="GAA3967402.1"/>
    </source>
</evidence>
<sequence>MLSKERSGTATYRFSEAYKLRVRHNEPQTRPLAGLNQARICKPCVSFTLPASGRQ</sequence>
<organism evidence="1 2">
    <name type="scientific">Allohahella marinimesophila</name>
    <dbReference type="NCBI Taxonomy" id="1054972"/>
    <lineage>
        <taxon>Bacteria</taxon>
        <taxon>Pseudomonadati</taxon>
        <taxon>Pseudomonadota</taxon>
        <taxon>Gammaproteobacteria</taxon>
        <taxon>Oceanospirillales</taxon>
        <taxon>Hahellaceae</taxon>
        <taxon>Allohahella</taxon>
    </lineage>
</organism>
<reference evidence="2" key="1">
    <citation type="journal article" date="2019" name="Int. J. Syst. Evol. Microbiol.">
        <title>The Global Catalogue of Microorganisms (GCM) 10K type strain sequencing project: providing services to taxonomists for standard genome sequencing and annotation.</title>
        <authorList>
            <consortium name="The Broad Institute Genomics Platform"/>
            <consortium name="The Broad Institute Genome Sequencing Center for Infectious Disease"/>
            <person name="Wu L."/>
            <person name="Ma J."/>
        </authorList>
    </citation>
    <scope>NUCLEOTIDE SEQUENCE [LARGE SCALE GENOMIC DNA]</scope>
    <source>
        <strain evidence="2">JCM 17555</strain>
    </source>
</reference>
<dbReference type="EMBL" id="BAABBO010000011">
    <property type="protein sequence ID" value="GAA3967402.1"/>
    <property type="molecule type" value="Genomic_DNA"/>
</dbReference>
<proteinExistence type="predicted"/>
<name>A0ABP7PL03_9GAMM</name>
<accession>A0ABP7PL03</accession>